<name>A0A5P8M584_9LACO</name>
<feature type="domain" description="N-terminal" evidence="2">
    <location>
        <begin position="8"/>
        <end position="141"/>
    </location>
</feature>
<protein>
    <recommendedName>
        <fullName evidence="2">N-terminal domain-containing protein</fullName>
    </recommendedName>
</protein>
<evidence type="ECO:0000313" key="4">
    <source>
        <dbReference type="Proteomes" id="UP000326779"/>
    </source>
</evidence>
<organism evidence="3 4">
    <name type="scientific">Schleiferilactobacillus harbinensis</name>
    <dbReference type="NCBI Taxonomy" id="304207"/>
    <lineage>
        <taxon>Bacteria</taxon>
        <taxon>Bacillati</taxon>
        <taxon>Bacillota</taxon>
        <taxon>Bacilli</taxon>
        <taxon>Lactobacillales</taxon>
        <taxon>Lactobacillaceae</taxon>
        <taxon>Schleiferilactobacillus</taxon>
    </lineage>
</organism>
<evidence type="ECO:0000313" key="3">
    <source>
        <dbReference type="EMBL" id="QFR23629.1"/>
    </source>
</evidence>
<feature type="region of interest" description="Disordered" evidence="1">
    <location>
        <begin position="325"/>
        <end position="346"/>
    </location>
</feature>
<dbReference type="EMBL" id="CP045143">
    <property type="protein sequence ID" value="QFR23629.1"/>
    <property type="molecule type" value="Genomic_DNA"/>
</dbReference>
<evidence type="ECO:0000256" key="1">
    <source>
        <dbReference type="SAM" id="MobiDB-lite"/>
    </source>
</evidence>
<dbReference type="KEGG" id="lhb:D1010_09535"/>
<gene>
    <name evidence="3" type="ORF">D1010_09535</name>
</gene>
<dbReference type="Pfam" id="PF08401">
    <property type="entry name" value="ArdcN"/>
    <property type="match status" value="1"/>
</dbReference>
<dbReference type="AlphaFoldDB" id="A0A5P8M584"/>
<dbReference type="InterPro" id="IPR013610">
    <property type="entry name" value="ArdC_N"/>
</dbReference>
<sequence>MYKKRSTKELREEVKATTEKMVKDVENYTRSPEQIKEMLDFMSRFHQYSFRNQALIRGQRPGATAIGSFKKFKDLGYSVQKGEKSIRVWAPSTTTEYQFRNEAGMLVRIPAGQADARIKAMAQEGRAEKKTRERFRLVPVFDATQTNMPVKDYPKLYPNRPMDYTADPKLVEQLAVATKQWVKKEQIEEYTVEDLTQSDLAQFKDEGQKGFSLPGAARQIIAIRDSLPESDKIAVRIHEMAHNALHQDSQDGKTTPEREFQAEMTSYVVCKHFGLDTGENATKYIAGWTKNGETFEFLPVQERGKMLGDVQKTAKTFINSISEQLEAQRSQSQTRAKKRETGLELE</sequence>
<dbReference type="GO" id="GO:0003697">
    <property type="term" value="F:single-stranded DNA binding"/>
    <property type="evidence" value="ECO:0007669"/>
    <property type="project" value="InterPro"/>
</dbReference>
<evidence type="ECO:0000259" key="2">
    <source>
        <dbReference type="Pfam" id="PF08401"/>
    </source>
</evidence>
<feature type="compositionally biased region" description="Polar residues" evidence="1">
    <location>
        <begin position="325"/>
        <end position="334"/>
    </location>
</feature>
<accession>A0A5P8M584</accession>
<proteinExistence type="predicted"/>
<dbReference type="RefSeq" id="WP_152260831.1">
    <property type="nucleotide sequence ID" value="NZ_CP045143.1"/>
</dbReference>
<reference evidence="3 4" key="1">
    <citation type="submission" date="2019-10" db="EMBL/GenBank/DDBJ databases">
        <title>The completed genome of Lactobacillus harbinensis M1.</title>
        <authorList>
            <person name="Zheng Y."/>
        </authorList>
    </citation>
    <scope>NUCLEOTIDE SEQUENCE [LARGE SCALE GENOMIC DNA]</scope>
    <source>
        <strain evidence="3 4">M1</strain>
    </source>
</reference>
<dbReference type="Proteomes" id="UP000326779">
    <property type="component" value="Chromosome"/>
</dbReference>